<evidence type="ECO:0000259" key="3">
    <source>
        <dbReference type="SMART" id="SM00839"/>
    </source>
</evidence>
<dbReference type="Gene3D" id="3.40.50.720">
    <property type="entry name" value="NAD(P)-binding Rossmann-like Domain"/>
    <property type="match status" value="1"/>
</dbReference>
<dbReference type="EMBL" id="QXGE01004129">
    <property type="protein sequence ID" value="KAE9271845.1"/>
    <property type="molecule type" value="Genomic_DNA"/>
</dbReference>
<dbReference type="EMBL" id="QXGD01003082">
    <property type="protein sequence ID" value="KAE9180907.1"/>
    <property type="molecule type" value="Genomic_DNA"/>
</dbReference>
<keyword evidence="2" id="KW-0520">NAD</keyword>
<evidence type="ECO:0000313" key="15">
    <source>
        <dbReference type="Proteomes" id="UP000440732"/>
    </source>
</evidence>
<evidence type="ECO:0000313" key="8">
    <source>
        <dbReference type="EMBL" id="KAE9170753.1"/>
    </source>
</evidence>
<name>A0A6A3QGP5_9STRA</name>
<dbReference type="SUPFAM" id="SSF51735">
    <property type="entry name" value="NAD(P)-binding Rossmann-fold domains"/>
    <property type="match status" value="1"/>
</dbReference>
<sequence>MTTHSVREYVTGIQLKLQLQAPITKVQTGGPDGDLGSNEILMSPQEETIAVVDGSGVLFDPSGIDRENLVQLAEARSPISGFDTTKLSAEGYSVLVSHNDVTLPSGEVVENGTEFRNLFHLRPSLSADFFVPCGGRPAAVNLNNVEQFMYREDGSTLRFKYFVEGVNLFFTQDARTRLEDAGVILFKDASANKGGVTSSSLEVLAALSMTDEDFAQHMQVDEATGQRPAFYAAYVSEVQKRIDLNTQREFECIWREHERSINSDNPH</sequence>
<dbReference type="EMBL" id="QXGF01003927">
    <property type="protein sequence ID" value="KAE8920592.1"/>
    <property type="molecule type" value="Genomic_DNA"/>
</dbReference>
<evidence type="ECO:0000313" key="14">
    <source>
        <dbReference type="Proteomes" id="UP000440367"/>
    </source>
</evidence>
<evidence type="ECO:0000313" key="10">
    <source>
        <dbReference type="EMBL" id="KAE9271845.1"/>
    </source>
</evidence>
<dbReference type="GO" id="GO:0006538">
    <property type="term" value="P:L-glutamate catabolic process"/>
    <property type="evidence" value="ECO:0007669"/>
    <property type="project" value="TreeGrafter"/>
</dbReference>
<dbReference type="InterPro" id="IPR036291">
    <property type="entry name" value="NAD(P)-bd_dom_sf"/>
</dbReference>
<keyword evidence="1" id="KW-0560">Oxidoreductase</keyword>
<evidence type="ECO:0000313" key="9">
    <source>
        <dbReference type="EMBL" id="KAE9180907.1"/>
    </source>
</evidence>
<dbReference type="Proteomes" id="UP000429523">
    <property type="component" value="Unassembled WGS sequence"/>
</dbReference>
<keyword evidence="12" id="KW-1185">Reference proteome</keyword>
<reference evidence="11 12" key="1">
    <citation type="submission" date="2018-08" db="EMBL/GenBank/DDBJ databases">
        <title>Genomic investigation of the strawberry pathogen Phytophthora fragariae indicates pathogenicity is determined by transcriptional variation in three key races.</title>
        <authorList>
            <person name="Adams T.M."/>
            <person name="Armitage A.D."/>
            <person name="Sobczyk M.K."/>
            <person name="Bates H.J."/>
            <person name="Dunwell J.M."/>
            <person name="Nellist C.F."/>
            <person name="Harrison R.J."/>
        </authorList>
    </citation>
    <scope>NUCLEOTIDE SEQUENCE [LARGE SCALE GENOMIC DNA]</scope>
    <source>
        <strain evidence="10 13">A4</strain>
        <strain evidence="9 14">BC-1</strain>
        <strain evidence="8 16">BC-23</strain>
        <strain evidence="7 12">NOV-27</strain>
        <strain evidence="6 15">NOV-5</strain>
        <strain evidence="4 11">NOV-9</strain>
        <strain evidence="5 17">ONT-3</strain>
    </source>
</reference>
<proteinExistence type="predicted"/>
<comment type="caution">
    <text evidence="6">The sequence shown here is derived from an EMBL/GenBank/DDBJ whole genome shotgun (WGS) entry which is preliminary data.</text>
</comment>
<dbReference type="Proteomes" id="UP000437068">
    <property type="component" value="Unassembled WGS sequence"/>
</dbReference>
<dbReference type="EMBL" id="QXFX01004114">
    <property type="protein sequence ID" value="KAE9065425.1"/>
    <property type="molecule type" value="Genomic_DNA"/>
</dbReference>
<dbReference type="Proteomes" id="UP000433483">
    <property type="component" value="Unassembled WGS sequence"/>
</dbReference>
<accession>A0A6A3QGP5</accession>
<evidence type="ECO:0000256" key="1">
    <source>
        <dbReference type="ARBA" id="ARBA00023002"/>
    </source>
</evidence>
<feature type="domain" description="Glutamate/phenylalanine/leucine/valine/L-tryptophan dehydrogenase C-terminal" evidence="3">
    <location>
        <begin position="1"/>
        <end position="261"/>
    </location>
</feature>
<evidence type="ECO:0000313" key="6">
    <source>
        <dbReference type="EMBL" id="KAE9075908.1"/>
    </source>
</evidence>
<dbReference type="PANTHER" id="PTHR11606:SF24">
    <property type="entry name" value="NAD-SPECIFIC GLUTAMATE DEHYDROGENASE"/>
    <property type="match status" value="1"/>
</dbReference>
<dbReference type="Proteomes" id="UP000440732">
    <property type="component" value="Unassembled WGS sequence"/>
</dbReference>
<dbReference type="SMART" id="SM00839">
    <property type="entry name" value="ELFV_dehydrog"/>
    <property type="match status" value="1"/>
</dbReference>
<dbReference type="OrthoDB" id="184415at2759"/>
<organism evidence="6 15">
    <name type="scientific">Phytophthora fragariae</name>
    <dbReference type="NCBI Taxonomy" id="53985"/>
    <lineage>
        <taxon>Eukaryota</taxon>
        <taxon>Sar</taxon>
        <taxon>Stramenopiles</taxon>
        <taxon>Oomycota</taxon>
        <taxon>Peronosporomycetes</taxon>
        <taxon>Peronosporales</taxon>
        <taxon>Peronosporaceae</taxon>
        <taxon>Phytophthora</taxon>
    </lineage>
</organism>
<dbReference type="AlphaFoldDB" id="A0A6A3QGP5"/>
<gene>
    <name evidence="10" type="ORF">PF001_g28196</name>
    <name evidence="9" type="ORF">PF002_g27430</name>
    <name evidence="8" type="ORF">PF004_g27776</name>
    <name evidence="7" type="ORF">PF005_g28634</name>
    <name evidence="6" type="ORF">PF006_g28237</name>
    <name evidence="4" type="ORF">PF009_g29116</name>
    <name evidence="5" type="ORF">PF010_g28207</name>
</gene>
<evidence type="ECO:0000313" key="5">
    <source>
        <dbReference type="EMBL" id="KAE9065425.1"/>
    </source>
</evidence>
<evidence type="ECO:0000313" key="11">
    <source>
        <dbReference type="Proteomes" id="UP000429523"/>
    </source>
</evidence>
<dbReference type="Pfam" id="PF00208">
    <property type="entry name" value="ELFV_dehydrog"/>
    <property type="match status" value="1"/>
</dbReference>
<evidence type="ECO:0000313" key="17">
    <source>
        <dbReference type="Proteomes" id="UP000488956"/>
    </source>
</evidence>
<evidence type="ECO:0000313" key="7">
    <source>
        <dbReference type="EMBL" id="KAE9167823.1"/>
    </source>
</evidence>
<dbReference type="InterPro" id="IPR006096">
    <property type="entry name" value="Glu/Leu/Phe/Val/Trp_DH_C"/>
</dbReference>
<evidence type="ECO:0000313" key="4">
    <source>
        <dbReference type="EMBL" id="KAE8920592.1"/>
    </source>
</evidence>
<evidence type="ECO:0000313" key="16">
    <source>
        <dbReference type="Proteomes" id="UP000476176"/>
    </source>
</evidence>
<evidence type="ECO:0000313" key="13">
    <source>
        <dbReference type="Proteomes" id="UP000437068"/>
    </source>
</evidence>
<dbReference type="GO" id="GO:0004352">
    <property type="term" value="F:glutamate dehydrogenase (NAD+) activity"/>
    <property type="evidence" value="ECO:0007669"/>
    <property type="project" value="TreeGrafter"/>
</dbReference>
<dbReference type="Proteomes" id="UP000476176">
    <property type="component" value="Unassembled WGS sequence"/>
</dbReference>
<dbReference type="PANTHER" id="PTHR11606">
    <property type="entry name" value="GLUTAMATE DEHYDROGENASE"/>
    <property type="match status" value="1"/>
</dbReference>
<evidence type="ECO:0000313" key="12">
    <source>
        <dbReference type="Proteomes" id="UP000433483"/>
    </source>
</evidence>
<dbReference type="Proteomes" id="UP000440367">
    <property type="component" value="Unassembled WGS sequence"/>
</dbReference>
<dbReference type="EMBL" id="QXGA01004144">
    <property type="protein sequence ID" value="KAE9075908.1"/>
    <property type="molecule type" value="Genomic_DNA"/>
</dbReference>
<protein>
    <recommendedName>
        <fullName evidence="3">Glutamate/phenylalanine/leucine/valine/L-tryptophan dehydrogenase C-terminal domain-containing protein</fullName>
    </recommendedName>
</protein>
<dbReference type="EMBL" id="QXGB01004033">
    <property type="protein sequence ID" value="KAE9167823.1"/>
    <property type="molecule type" value="Genomic_DNA"/>
</dbReference>
<dbReference type="GO" id="GO:0005739">
    <property type="term" value="C:mitochondrion"/>
    <property type="evidence" value="ECO:0007669"/>
    <property type="project" value="TreeGrafter"/>
</dbReference>
<dbReference type="EMBL" id="QXGC01004179">
    <property type="protein sequence ID" value="KAE9170753.1"/>
    <property type="molecule type" value="Genomic_DNA"/>
</dbReference>
<dbReference type="Proteomes" id="UP000488956">
    <property type="component" value="Unassembled WGS sequence"/>
</dbReference>
<evidence type="ECO:0000256" key="2">
    <source>
        <dbReference type="ARBA" id="ARBA00023027"/>
    </source>
</evidence>